<organism evidence="2 3">
    <name type="scientific">Pleurodeles waltl</name>
    <name type="common">Iberian ribbed newt</name>
    <dbReference type="NCBI Taxonomy" id="8319"/>
    <lineage>
        <taxon>Eukaryota</taxon>
        <taxon>Metazoa</taxon>
        <taxon>Chordata</taxon>
        <taxon>Craniata</taxon>
        <taxon>Vertebrata</taxon>
        <taxon>Euteleostomi</taxon>
        <taxon>Amphibia</taxon>
        <taxon>Batrachia</taxon>
        <taxon>Caudata</taxon>
        <taxon>Salamandroidea</taxon>
        <taxon>Salamandridae</taxon>
        <taxon>Pleurodelinae</taxon>
        <taxon>Pleurodeles</taxon>
    </lineage>
</organism>
<feature type="region of interest" description="Disordered" evidence="1">
    <location>
        <begin position="48"/>
        <end position="120"/>
    </location>
</feature>
<evidence type="ECO:0000313" key="3">
    <source>
        <dbReference type="Proteomes" id="UP001066276"/>
    </source>
</evidence>
<comment type="caution">
    <text evidence="2">The sequence shown here is derived from an EMBL/GenBank/DDBJ whole genome shotgun (WGS) entry which is preliminary data.</text>
</comment>
<feature type="region of interest" description="Disordered" evidence="1">
    <location>
        <begin position="1"/>
        <end position="30"/>
    </location>
</feature>
<gene>
    <name evidence="2" type="ORF">NDU88_001392</name>
</gene>
<proteinExistence type="predicted"/>
<protein>
    <submittedName>
        <fullName evidence="2">Uncharacterized protein</fullName>
    </submittedName>
</protein>
<keyword evidence="3" id="KW-1185">Reference proteome</keyword>
<feature type="compositionally biased region" description="Polar residues" evidence="1">
    <location>
        <begin position="52"/>
        <end position="62"/>
    </location>
</feature>
<dbReference type="Proteomes" id="UP001066276">
    <property type="component" value="Chromosome 2_2"/>
</dbReference>
<name>A0AAV7USM1_PLEWA</name>
<evidence type="ECO:0000256" key="1">
    <source>
        <dbReference type="SAM" id="MobiDB-lite"/>
    </source>
</evidence>
<accession>A0AAV7USM1</accession>
<evidence type="ECO:0000313" key="2">
    <source>
        <dbReference type="EMBL" id="KAJ1192080.1"/>
    </source>
</evidence>
<reference evidence="2" key="1">
    <citation type="journal article" date="2022" name="bioRxiv">
        <title>Sequencing and chromosome-scale assembly of the giantPleurodeles waltlgenome.</title>
        <authorList>
            <person name="Brown T."/>
            <person name="Elewa A."/>
            <person name="Iarovenko S."/>
            <person name="Subramanian E."/>
            <person name="Araus A.J."/>
            <person name="Petzold A."/>
            <person name="Susuki M."/>
            <person name="Suzuki K.-i.T."/>
            <person name="Hayashi T."/>
            <person name="Toyoda A."/>
            <person name="Oliveira C."/>
            <person name="Osipova E."/>
            <person name="Leigh N.D."/>
            <person name="Simon A."/>
            <person name="Yun M.H."/>
        </authorList>
    </citation>
    <scope>NUCLEOTIDE SEQUENCE</scope>
    <source>
        <strain evidence="2">20211129_DDA</strain>
        <tissue evidence="2">Liver</tissue>
    </source>
</reference>
<dbReference type="AlphaFoldDB" id="A0AAV7USM1"/>
<dbReference type="EMBL" id="JANPWB010000004">
    <property type="protein sequence ID" value="KAJ1192080.1"/>
    <property type="molecule type" value="Genomic_DNA"/>
</dbReference>
<sequence>MRLTAGLQRGAVPCLGRPSQPPGRPRDRHPRLRDILHVTSPANHVIAGAPATQHTAIGSTTRVPLPSGTCSGRGKNPARHCRIDPRPVTGPDPSGGGPTPQKPQHDRHRPWELHSMQKFN</sequence>